<keyword evidence="3" id="KW-1133">Transmembrane helix</keyword>
<dbReference type="Pfam" id="PF04357">
    <property type="entry name" value="TamB"/>
    <property type="match status" value="1"/>
</dbReference>
<name>A0A1Y2PBZ2_9FLAO</name>
<reference evidence="6 7" key="1">
    <citation type="submission" date="2015-03" db="EMBL/GenBank/DDBJ databases">
        <title>Genome sequence of Tenacibaculum sp. S2-2, isolated from intestinal microbiota of sea cucumber, Apostichopus japonicas.</title>
        <authorList>
            <person name="Shao Z."/>
            <person name="Wang L."/>
            <person name="Li X."/>
        </authorList>
    </citation>
    <scope>NUCLEOTIDE SEQUENCE [LARGE SCALE GENOMIC DNA]</scope>
    <source>
        <strain evidence="6 7">S2-2</strain>
    </source>
</reference>
<dbReference type="GO" id="GO:0009306">
    <property type="term" value="P:protein secretion"/>
    <property type="evidence" value="ECO:0007669"/>
    <property type="project" value="InterPro"/>
</dbReference>
<evidence type="ECO:0000256" key="1">
    <source>
        <dbReference type="ARBA" id="ARBA00004167"/>
    </source>
</evidence>
<evidence type="ECO:0000256" key="3">
    <source>
        <dbReference type="ARBA" id="ARBA00022989"/>
    </source>
</evidence>
<proteinExistence type="predicted"/>
<protein>
    <recommendedName>
        <fullName evidence="5">Translocation and assembly module TamB C-terminal domain-containing protein</fullName>
    </recommendedName>
</protein>
<keyword evidence="2" id="KW-0812">Transmembrane</keyword>
<comment type="subcellular location">
    <subcellularLocation>
        <location evidence="1">Membrane</location>
        <topology evidence="1">Single-pass membrane protein</topology>
    </subcellularLocation>
</comment>
<keyword evidence="4" id="KW-0472">Membrane</keyword>
<evidence type="ECO:0000259" key="5">
    <source>
        <dbReference type="Pfam" id="PF04357"/>
    </source>
</evidence>
<keyword evidence="7" id="KW-1185">Reference proteome</keyword>
<evidence type="ECO:0000313" key="6">
    <source>
        <dbReference type="EMBL" id="OSY87975.1"/>
    </source>
</evidence>
<dbReference type="STRING" id="1635173.WH52_08030"/>
<evidence type="ECO:0000313" key="7">
    <source>
        <dbReference type="Proteomes" id="UP000194221"/>
    </source>
</evidence>
<dbReference type="GO" id="GO:0005886">
    <property type="term" value="C:plasma membrane"/>
    <property type="evidence" value="ECO:0007669"/>
    <property type="project" value="InterPro"/>
</dbReference>
<accession>A0A1Y2PBZ2</accession>
<feature type="domain" description="Translocation and assembly module TamB C-terminal" evidence="5">
    <location>
        <begin position="997"/>
        <end position="1423"/>
    </location>
</feature>
<sequence>MLLIIVLFSIPAVQTQLAKIVTKEVNKSLGINLVIKKLDLSFLGSVQLKGIEIRDHHKDTLIFVNRLSTSLLNAKKILENQVDLGSATLEGVNFHLKNYKGEKEDNLSVFLETFEDGKPKDPKSTPFVLKTSNIYIDGLNFKLIDLNKKDSLEFSALNGGGNLQDFSVVGPNVYMKIRGLYFTENRGVKVTNITTDFTYTKTKMLFKNALLETNNKSKVKADIKLSYKRKDLADFNDKVNIDATFHKSALSIKDLKKFYNELSSNDLLTFTGSVNGVLNNFSVNKLNMYSKRGMKIKGNLGFVNVLNTDRGFVFDGDIENVTANYQQLKNTLPNLLGKTLPTEFRRLGNFTLSGLLKVTPEQMEATLAIDSEIGTTISDLQLTEIDDIDHASYSGEVEFIDFDLGKFTNDPILGKITLQADVSGSGFSVDNINTIIIGEVDNLDFNGYNYKKLSVNGQFQNKKFDGLLHAKDENFKLEFEGLADFSSEINKFDFKAKIAEIDLKKTNLFTRDSISKIKGNVKLDISGNTLDNIVGKATFNELIYTNQKRSYPFKNFSVISSVKDSIKTIKVASADIVNGELKGKFTFEELLPITENALGSVYTNYEPHPVAKNQYLDFDFTIHNQIVDIFLPQISIGENTRLKGRINSDKNSMKLTFSSPKIDAYGNVVNKLLLRLDNKNPLYNTHLTAAEVNNKFYNIKKLNLLNRTKNDTLFFKSIFKGGDKNSENFNLDFFYTIDELKKSVVGVQKSMLSYKGFDWTINPGNNNNNKVVFDLKKKDFEFSPFLLTSKDQKIEFKGALRDSTYKDLQARFTKVKLESFLPPVDSLKLNGKLNGVIDFKEDNGAVSPKGNLLVEEFQINNFEQGDLALNVTGNNSYEKFDVNLSLVHKKAKNISATGGLDFSGKRPTIDLEVFLKDYQLEAFSPLGEEVLSKLRGRVSGNFTATGFLRNPDFYGTLNFEDAGLKFPYLNVDFDLKGNTTVELEKQQFKLNNVILTDTKHDTEGYLSGSFAHENFEKWFLDLKLNTENLLVLDTKESEEVPYYGTGFIKGDARITGLTSNLSIRVENAKTQPGTVFVIPLSDVKTIDNYKLIRFKSDKKELTDKERAIEDIKGLNLTIFLEVTNDALAQVVIDKVAGSDLKGRGEGNLFIEIDTRGKFNMVGDLNVDEGVYNFKYAGISKPFKVQKGGNISWTGNPLDAELDITAVYRTKANPAQLLDNINSSRKIPIDLYTKITGSLFESKQEFDIKIPNANSTVASELEFVLNDNDINTRTQHFVSLLALGTFYNEDRLGSNVAAGLTGTASEIASSILSNLLNKDGSKFQVGVGYTQGDRGNINNLNTDDQVDVSLATQVSDRVIVNGKVGVPVGTNTQTNVVGEVKVEVLLNEEGTLRGTVFNRPNEIQNNVEEEGYTQGVGISYQVNFNNLSELGQKLGLKKKKKEKKEKEKDTVKVKKNKFVRFKSKKKDTTNQN</sequence>
<dbReference type="Proteomes" id="UP000194221">
    <property type="component" value="Unassembled WGS sequence"/>
</dbReference>
<organism evidence="6 7">
    <name type="scientific">Tenacibaculum holothuriorum</name>
    <dbReference type="NCBI Taxonomy" id="1635173"/>
    <lineage>
        <taxon>Bacteria</taxon>
        <taxon>Pseudomonadati</taxon>
        <taxon>Bacteroidota</taxon>
        <taxon>Flavobacteriia</taxon>
        <taxon>Flavobacteriales</taxon>
        <taxon>Flavobacteriaceae</taxon>
        <taxon>Tenacibaculum</taxon>
    </lineage>
</organism>
<gene>
    <name evidence="6" type="ORF">WH52_08030</name>
</gene>
<dbReference type="EMBL" id="LAPZ01000005">
    <property type="protein sequence ID" value="OSY87975.1"/>
    <property type="molecule type" value="Genomic_DNA"/>
</dbReference>
<evidence type="ECO:0000256" key="4">
    <source>
        <dbReference type="ARBA" id="ARBA00023136"/>
    </source>
</evidence>
<comment type="caution">
    <text evidence="6">The sequence shown here is derived from an EMBL/GenBank/DDBJ whole genome shotgun (WGS) entry which is preliminary data.</text>
</comment>
<dbReference type="InParanoid" id="A0A1Y2PBZ2"/>
<evidence type="ECO:0000256" key="2">
    <source>
        <dbReference type="ARBA" id="ARBA00022692"/>
    </source>
</evidence>
<dbReference type="InterPro" id="IPR007452">
    <property type="entry name" value="TamB_C"/>
</dbReference>